<evidence type="ECO:0000256" key="1">
    <source>
        <dbReference type="ARBA" id="ARBA00004141"/>
    </source>
</evidence>
<dbReference type="InterPro" id="IPR050638">
    <property type="entry name" value="AA-Vitamin_Transporters"/>
</dbReference>
<dbReference type="Pfam" id="PF00892">
    <property type="entry name" value="EamA"/>
    <property type="match status" value="1"/>
</dbReference>
<evidence type="ECO:0000256" key="5">
    <source>
        <dbReference type="ARBA" id="ARBA00023136"/>
    </source>
</evidence>
<comment type="subcellular location">
    <subcellularLocation>
        <location evidence="1">Membrane</location>
        <topology evidence="1">Multi-pass membrane protein</topology>
    </subcellularLocation>
</comment>
<dbReference type="InterPro" id="IPR037185">
    <property type="entry name" value="EmrE-like"/>
</dbReference>
<proteinExistence type="inferred from homology"/>
<feature type="transmembrane region" description="Helical" evidence="6">
    <location>
        <begin position="68"/>
        <end position="87"/>
    </location>
</feature>
<dbReference type="RefSeq" id="WP_072333454.1">
    <property type="nucleotide sequence ID" value="NZ_DBGALU010000046.1"/>
</dbReference>
<evidence type="ECO:0000259" key="8">
    <source>
        <dbReference type="Pfam" id="PF00892"/>
    </source>
</evidence>
<evidence type="ECO:0000256" key="6">
    <source>
        <dbReference type="SAM" id="Phobius"/>
    </source>
</evidence>
<feature type="transmembrane region" description="Helical" evidence="6">
    <location>
        <begin position="204"/>
        <end position="223"/>
    </location>
</feature>
<dbReference type="InterPro" id="IPR000620">
    <property type="entry name" value="EamA_dom"/>
</dbReference>
<gene>
    <name evidence="9" type="ORF">DESPIGER_0824</name>
</gene>
<evidence type="ECO:0000256" key="2">
    <source>
        <dbReference type="ARBA" id="ARBA00007362"/>
    </source>
</evidence>
<feature type="transmembrane region" description="Helical" evidence="6">
    <location>
        <begin position="176"/>
        <end position="198"/>
    </location>
</feature>
<feature type="chain" id="PRO_5009665139" evidence="7">
    <location>
        <begin position="27"/>
        <end position="284"/>
    </location>
</feature>
<dbReference type="PANTHER" id="PTHR32322">
    <property type="entry name" value="INNER MEMBRANE TRANSPORTER"/>
    <property type="match status" value="1"/>
</dbReference>
<reference evidence="10" key="1">
    <citation type="submission" date="2016-10" db="EMBL/GenBank/DDBJ databases">
        <authorList>
            <person name="Wegmann U."/>
        </authorList>
    </citation>
    <scope>NUCLEOTIDE SEQUENCE [LARGE SCALE GENOMIC DNA]</scope>
</reference>
<evidence type="ECO:0000313" key="9">
    <source>
        <dbReference type="EMBL" id="SFV72696.1"/>
    </source>
</evidence>
<dbReference type="AlphaFoldDB" id="A0A1K1LDA8"/>
<evidence type="ECO:0000256" key="3">
    <source>
        <dbReference type="ARBA" id="ARBA00022692"/>
    </source>
</evidence>
<feature type="signal peptide" evidence="7">
    <location>
        <begin position="1"/>
        <end position="26"/>
    </location>
</feature>
<keyword evidence="4 6" id="KW-1133">Transmembrane helix</keyword>
<feature type="domain" description="EamA" evidence="8">
    <location>
        <begin position="146"/>
        <end position="275"/>
    </location>
</feature>
<feature type="transmembrane region" description="Helical" evidence="6">
    <location>
        <begin position="261"/>
        <end position="281"/>
    </location>
</feature>
<keyword evidence="7" id="KW-0732">Signal</keyword>
<keyword evidence="10" id="KW-1185">Reference proteome</keyword>
<feature type="transmembrane region" description="Helical" evidence="6">
    <location>
        <begin position="120"/>
        <end position="140"/>
    </location>
</feature>
<dbReference type="SUPFAM" id="SSF103481">
    <property type="entry name" value="Multidrug resistance efflux transporter EmrE"/>
    <property type="match status" value="2"/>
</dbReference>
<dbReference type="KEGG" id="dpg:DESPIGER_0824"/>
<feature type="transmembrane region" description="Helical" evidence="6">
    <location>
        <begin position="146"/>
        <end position="164"/>
    </location>
</feature>
<feature type="transmembrane region" description="Helical" evidence="6">
    <location>
        <begin position="39"/>
        <end position="56"/>
    </location>
</feature>
<accession>A0A1K1LDA8</accession>
<evidence type="ECO:0000256" key="7">
    <source>
        <dbReference type="SAM" id="SignalP"/>
    </source>
</evidence>
<dbReference type="EMBL" id="LT630450">
    <property type="protein sequence ID" value="SFV72696.1"/>
    <property type="molecule type" value="Genomic_DNA"/>
</dbReference>
<sequence>MNISATSPLVSVLLLLVSMSSIQASASLAKTIFPLVGPAGTTALRLLVASAILLVVMRPWKKAIPRSAWKIIAVFGLATASMNLCFYEALSRIPLGVAVGLEFTGPLTVAMLSSRRLVDFIWVILAAAGLAILLPLRQSADSIDPLGAVLALCSGACWALYIIFGKKAGSSLDKSCVALAMLVGSCAIFPVGLLSSGMDLFRPAVLPLALILGIFSSALPYGVEIIALKNLPSRTFSILMSLEPALAALSGFLFLDEQLSLAQWAALTAIISASIGSTLTIRKQ</sequence>
<organism evidence="9 10">
    <name type="scientific">Desulfovibrio piger</name>
    <dbReference type="NCBI Taxonomy" id="901"/>
    <lineage>
        <taxon>Bacteria</taxon>
        <taxon>Pseudomonadati</taxon>
        <taxon>Thermodesulfobacteriota</taxon>
        <taxon>Desulfovibrionia</taxon>
        <taxon>Desulfovibrionales</taxon>
        <taxon>Desulfovibrionaceae</taxon>
        <taxon>Desulfovibrio</taxon>
    </lineage>
</organism>
<dbReference type="PANTHER" id="PTHR32322:SF2">
    <property type="entry name" value="EAMA DOMAIN-CONTAINING PROTEIN"/>
    <property type="match status" value="1"/>
</dbReference>
<comment type="similarity">
    <text evidence="2">Belongs to the EamA transporter family.</text>
</comment>
<evidence type="ECO:0000256" key="4">
    <source>
        <dbReference type="ARBA" id="ARBA00022989"/>
    </source>
</evidence>
<keyword evidence="5 6" id="KW-0472">Membrane</keyword>
<dbReference type="Proteomes" id="UP000186323">
    <property type="component" value="Chromosome I"/>
</dbReference>
<evidence type="ECO:0000313" key="10">
    <source>
        <dbReference type="Proteomes" id="UP000186323"/>
    </source>
</evidence>
<name>A0A1K1LDA8_9BACT</name>
<keyword evidence="3 6" id="KW-0812">Transmembrane</keyword>
<dbReference type="GO" id="GO:0016020">
    <property type="term" value="C:membrane"/>
    <property type="evidence" value="ECO:0007669"/>
    <property type="project" value="UniProtKB-SubCell"/>
</dbReference>
<protein>
    <submittedName>
        <fullName evidence="9">Putative DMT superfamily metabolite efflux protein</fullName>
    </submittedName>
</protein>
<dbReference type="OrthoDB" id="9815120at2"/>